<dbReference type="KEGG" id="scs:Sta7437_1765"/>
<dbReference type="Proteomes" id="UP000010473">
    <property type="component" value="Chromosome"/>
</dbReference>
<dbReference type="OrthoDB" id="9844618at2"/>
<accession>K9XS18</accession>
<evidence type="ECO:0000256" key="1">
    <source>
        <dbReference type="SAM" id="SignalP"/>
    </source>
</evidence>
<dbReference type="EMBL" id="CP003653">
    <property type="protein sequence ID" value="AFZ35323.1"/>
    <property type="molecule type" value="Genomic_DNA"/>
</dbReference>
<protein>
    <submittedName>
        <fullName evidence="2">Uncharacterized protein</fullName>
    </submittedName>
</protein>
<evidence type="ECO:0000313" key="2">
    <source>
        <dbReference type="EMBL" id="AFZ35323.1"/>
    </source>
</evidence>
<dbReference type="RefSeq" id="WP_015192994.1">
    <property type="nucleotide sequence ID" value="NC_019748.1"/>
</dbReference>
<reference evidence="3" key="1">
    <citation type="journal article" date="2013" name="Proc. Natl. Acad. Sci. U.S.A.">
        <title>Improving the coverage of the cyanobacterial phylum using diversity-driven genome sequencing.</title>
        <authorList>
            <person name="Shih P.M."/>
            <person name="Wu D."/>
            <person name="Latifi A."/>
            <person name="Axen S.D."/>
            <person name="Fewer D.P."/>
            <person name="Talla E."/>
            <person name="Calteau A."/>
            <person name="Cai F."/>
            <person name="Tandeau de Marsac N."/>
            <person name="Rippka R."/>
            <person name="Herdman M."/>
            <person name="Sivonen K."/>
            <person name="Coursin T."/>
            <person name="Laurent T."/>
            <person name="Goodwin L."/>
            <person name="Nolan M."/>
            <person name="Davenport K.W."/>
            <person name="Han C.S."/>
            <person name="Rubin E.M."/>
            <person name="Eisen J.A."/>
            <person name="Woyke T."/>
            <person name="Gugger M."/>
            <person name="Kerfeld C.A."/>
        </authorList>
    </citation>
    <scope>NUCLEOTIDE SEQUENCE [LARGE SCALE GENOMIC DNA]</scope>
    <source>
        <strain evidence="3">ATCC 29371 / PCC 7437</strain>
    </source>
</reference>
<organism evidence="2 3">
    <name type="scientific">Stanieria cyanosphaera (strain ATCC 29371 / PCC 7437)</name>
    <dbReference type="NCBI Taxonomy" id="111780"/>
    <lineage>
        <taxon>Bacteria</taxon>
        <taxon>Bacillati</taxon>
        <taxon>Cyanobacteriota</taxon>
        <taxon>Cyanophyceae</taxon>
        <taxon>Pleurocapsales</taxon>
        <taxon>Dermocarpellaceae</taxon>
        <taxon>Stanieria</taxon>
    </lineage>
</organism>
<dbReference type="AlphaFoldDB" id="K9XS18"/>
<evidence type="ECO:0000313" key="3">
    <source>
        <dbReference type="Proteomes" id="UP000010473"/>
    </source>
</evidence>
<feature type="chain" id="PRO_5003937978" evidence="1">
    <location>
        <begin position="23"/>
        <end position="111"/>
    </location>
</feature>
<keyword evidence="1" id="KW-0732">Signal</keyword>
<name>K9XS18_STAC7</name>
<keyword evidence="3" id="KW-1185">Reference proteome</keyword>
<dbReference type="HOGENOM" id="CLU_2119609_0_0_3"/>
<gene>
    <name evidence="2" type="ordered locus">Sta7437_1765</name>
</gene>
<feature type="signal peptide" evidence="1">
    <location>
        <begin position="1"/>
        <end position="22"/>
    </location>
</feature>
<proteinExistence type="predicted"/>
<sequence>MKKASLIISTLALTLAPVAAFANPQVQTSVQGGSNSAVSVGAGNYTNQAVSNDLTQTQVGADGYYGVDPQIQNSVQAGQNQSLTSGYGNVTNQGVYNNADQTQIDFPAYPY</sequence>